<gene>
    <name evidence="1" type="ORF">Q5H94_12465</name>
</gene>
<keyword evidence="2" id="KW-1185">Reference proteome</keyword>
<proteinExistence type="predicted"/>
<dbReference type="SUPFAM" id="SSF53474">
    <property type="entry name" value="alpha/beta-Hydrolases"/>
    <property type="match status" value="1"/>
</dbReference>
<dbReference type="RefSeq" id="WP_304561595.1">
    <property type="nucleotide sequence ID" value="NZ_JAUQSZ010000008.1"/>
</dbReference>
<comment type="caution">
    <text evidence="1">The sequence shown here is derived from an EMBL/GenBank/DDBJ whole genome shotgun (WGS) entry which is preliminary data.</text>
</comment>
<accession>A0ABT9A190</accession>
<name>A0ABT9A190_9SPHN</name>
<evidence type="ECO:0000313" key="2">
    <source>
        <dbReference type="Proteomes" id="UP001176468"/>
    </source>
</evidence>
<dbReference type="Gene3D" id="3.40.50.1820">
    <property type="entry name" value="alpha/beta hydrolase"/>
    <property type="match status" value="1"/>
</dbReference>
<dbReference type="Proteomes" id="UP001176468">
    <property type="component" value="Unassembled WGS sequence"/>
</dbReference>
<dbReference type="InterPro" id="IPR006311">
    <property type="entry name" value="TAT_signal"/>
</dbReference>
<sequence length="152" mass="15286">MSTSETGLQAGGVSRRGAIGLMAAATAGAAGVPGGALASTLLPGAAKIHSIDAQYALPGGRIVEGYFARPSGKTSLDVLLVMHGEAGYGDAAQQTAARYAAKGYLAIALDLKASFGKKVGNDRAALISEARKMVPAFAKMTHANGRVTLVEA</sequence>
<evidence type="ECO:0008006" key="3">
    <source>
        <dbReference type="Google" id="ProtNLM"/>
    </source>
</evidence>
<reference evidence="1" key="1">
    <citation type="submission" date="2023-07" db="EMBL/GenBank/DDBJ databases">
        <authorList>
            <person name="Kim M.K."/>
        </authorList>
    </citation>
    <scope>NUCLEOTIDE SEQUENCE</scope>
    <source>
        <strain evidence="1">CA1-15</strain>
    </source>
</reference>
<dbReference type="PROSITE" id="PS51318">
    <property type="entry name" value="TAT"/>
    <property type="match status" value="1"/>
</dbReference>
<organism evidence="1 2">
    <name type="scientific">Sphingomonas immobilis</name>
    <dbReference type="NCBI Taxonomy" id="3063997"/>
    <lineage>
        <taxon>Bacteria</taxon>
        <taxon>Pseudomonadati</taxon>
        <taxon>Pseudomonadota</taxon>
        <taxon>Alphaproteobacteria</taxon>
        <taxon>Sphingomonadales</taxon>
        <taxon>Sphingomonadaceae</taxon>
        <taxon>Sphingomonas</taxon>
    </lineage>
</organism>
<protein>
    <recommendedName>
        <fullName evidence="3">Dienelactone hydrolase</fullName>
    </recommendedName>
</protein>
<dbReference type="InterPro" id="IPR029058">
    <property type="entry name" value="AB_hydrolase_fold"/>
</dbReference>
<dbReference type="EMBL" id="JAUQSZ010000008">
    <property type="protein sequence ID" value="MDO7843139.1"/>
    <property type="molecule type" value="Genomic_DNA"/>
</dbReference>
<evidence type="ECO:0000313" key="1">
    <source>
        <dbReference type="EMBL" id="MDO7843139.1"/>
    </source>
</evidence>